<name>A0A076FFL5_9BACT</name>
<dbReference type="KEGG" id="caj:CIG1485E_0794"/>
<reference evidence="3" key="1">
    <citation type="journal article" date="2014" name="Genome Announc.">
        <title>Complete Genome Sequence of Campylobacter iguaniorum Strain 1485ET, Isolated from a Bearded Dragon (Pogona vitticeps).</title>
        <authorList>
            <person name="Gilbert M.J."/>
            <person name="Miller W.G."/>
            <person name="Yee E."/>
            <person name="Kik M."/>
            <person name="Wagenaar J.A."/>
            <person name="Duim B."/>
        </authorList>
    </citation>
    <scope>NUCLEOTIDE SEQUENCE [LARGE SCALE GENOMIC DNA]</scope>
    <source>
        <strain evidence="3">1485E</strain>
    </source>
</reference>
<dbReference type="InterPro" id="IPR036291">
    <property type="entry name" value="NAD(P)-bd_dom_sf"/>
</dbReference>
<dbReference type="EMBL" id="CP009043">
    <property type="protein sequence ID" value="AII14639.1"/>
    <property type="molecule type" value="Genomic_DNA"/>
</dbReference>
<dbReference type="eggNOG" id="COG1832">
    <property type="taxonomic scope" value="Bacteria"/>
</dbReference>
<protein>
    <submittedName>
        <fullName evidence="2">CoA-binding domain protein</fullName>
    </submittedName>
</protein>
<evidence type="ECO:0000313" key="2">
    <source>
        <dbReference type="EMBL" id="AII14639.1"/>
    </source>
</evidence>
<keyword evidence="3" id="KW-1185">Reference proteome</keyword>
<dbReference type="PANTHER" id="PTHR33303:SF2">
    <property type="entry name" value="COA-BINDING DOMAIN-CONTAINING PROTEIN"/>
    <property type="match status" value="1"/>
</dbReference>
<dbReference type="SUPFAM" id="SSF51735">
    <property type="entry name" value="NAD(P)-binding Rossmann-fold domains"/>
    <property type="match status" value="1"/>
</dbReference>
<evidence type="ECO:0000259" key="1">
    <source>
        <dbReference type="SMART" id="SM00881"/>
    </source>
</evidence>
<dbReference type="RefSeq" id="WP_038453965.1">
    <property type="nucleotide sequence ID" value="NZ_CP009043.1"/>
</dbReference>
<dbReference type="Pfam" id="PF13380">
    <property type="entry name" value="CoA_binding_2"/>
    <property type="match status" value="1"/>
</dbReference>
<dbReference type="OrthoDB" id="9804695at2"/>
<dbReference type="STRING" id="1244531.CIG2463D_0795"/>
<dbReference type="InterPro" id="IPR003781">
    <property type="entry name" value="CoA-bd"/>
</dbReference>
<feature type="domain" description="CoA-binding" evidence="1">
    <location>
        <begin position="4"/>
        <end position="97"/>
    </location>
</feature>
<evidence type="ECO:0000313" key="3">
    <source>
        <dbReference type="Proteomes" id="UP000028486"/>
    </source>
</evidence>
<organism evidence="2 3">
    <name type="scientific">Campylobacter iguaniorum</name>
    <dbReference type="NCBI Taxonomy" id="1244531"/>
    <lineage>
        <taxon>Bacteria</taxon>
        <taxon>Pseudomonadati</taxon>
        <taxon>Campylobacterota</taxon>
        <taxon>Epsilonproteobacteria</taxon>
        <taxon>Campylobacterales</taxon>
        <taxon>Campylobacteraceae</taxon>
        <taxon>Campylobacter</taxon>
    </lineage>
</organism>
<accession>A0A076FFL5</accession>
<dbReference type="Gene3D" id="3.40.50.720">
    <property type="entry name" value="NAD(P)-binding Rossmann-like Domain"/>
    <property type="match status" value="1"/>
</dbReference>
<sequence>MNKILSSMKNIAVVGFSPDKSKDSNKVGKYLIDQGFNVYPIYPKDGQIYGKSIYKSLSDVNEPIDTVVMFRKGEFATTLIDEVISVGAINFWLQLGIINDDAKEKAAKNGINFVQNACIMVEHKKENNGKFK</sequence>
<dbReference type="AlphaFoldDB" id="A0A076FFL5"/>
<dbReference type="PANTHER" id="PTHR33303">
    <property type="entry name" value="CYTOPLASMIC PROTEIN-RELATED"/>
    <property type="match status" value="1"/>
</dbReference>
<dbReference type="HOGENOM" id="CLU_112567_0_1_7"/>
<gene>
    <name evidence="2" type="ORF">CIG1485E_0794</name>
</gene>
<proteinExistence type="predicted"/>
<dbReference type="PATRIC" id="fig|1244531.5.peg.792"/>
<dbReference type="Proteomes" id="UP000028486">
    <property type="component" value="Chromosome"/>
</dbReference>
<dbReference type="SMART" id="SM00881">
    <property type="entry name" value="CoA_binding"/>
    <property type="match status" value="1"/>
</dbReference>